<organism evidence="2 3">
    <name type="scientific">Spongiactinospora gelatinilytica</name>
    <dbReference type="NCBI Taxonomy" id="2666298"/>
    <lineage>
        <taxon>Bacteria</taxon>
        <taxon>Bacillati</taxon>
        <taxon>Actinomycetota</taxon>
        <taxon>Actinomycetes</taxon>
        <taxon>Streptosporangiales</taxon>
        <taxon>Streptosporangiaceae</taxon>
        <taxon>Spongiactinospora</taxon>
    </lineage>
</organism>
<dbReference type="InterPro" id="IPR001853">
    <property type="entry name" value="DSBA-like_thioredoxin_dom"/>
</dbReference>
<dbReference type="Proteomes" id="UP000248544">
    <property type="component" value="Unassembled WGS sequence"/>
</dbReference>
<evidence type="ECO:0000259" key="1">
    <source>
        <dbReference type="Pfam" id="PF01323"/>
    </source>
</evidence>
<feature type="domain" description="DSBA-like thioredoxin" evidence="1">
    <location>
        <begin position="6"/>
        <end position="58"/>
    </location>
</feature>
<dbReference type="InterPro" id="IPR036249">
    <property type="entry name" value="Thioredoxin-like_sf"/>
</dbReference>
<proteinExistence type="predicted"/>
<dbReference type="EMBL" id="POUA01000205">
    <property type="protein sequence ID" value="PZG39641.1"/>
    <property type="molecule type" value="Genomic_DNA"/>
</dbReference>
<dbReference type="Gene3D" id="3.40.30.10">
    <property type="entry name" value="Glutaredoxin"/>
    <property type="match status" value="1"/>
</dbReference>
<sequence>MPPGPVQAVLTSDAHADAVRADTAAAHTLGITGAPSFVFQHTYVIAGAQPTEVFTDLLRHSWETTESPPPEKHT</sequence>
<dbReference type="Pfam" id="PF01323">
    <property type="entry name" value="DSBA"/>
    <property type="match status" value="1"/>
</dbReference>
<gene>
    <name evidence="2" type="ORF">C1I98_23590</name>
</gene>
<dbReference type="GO" id="GO:0016491">
    <property type="term" value="F:oxidoreductase activity"/>
    <property type="evidence" value="ECO:0007669"/>
    <property type="project" value="InterPro"/>
</dbReference>
<protein>
    <recommendedName>
        <fullName evidence="1">DSBA-like thioredoxin domain-containing protein</fullName>
    </recommendedName>
</protein>
<keyword evidence="3" id="KW-1185">Reference proteome</keyword>
<dbReference type="SUPFAM" id="SSF52833">
    <property type="entry name" value="Thioredoxin-like"/>
    <property type="match status" value="1"/>
</dbReference>
<dbReference type="AlphaFoldDB" id="A0A2W2FV26"/>
<reference evidence="2 3" key="1">
    <citation type="submission" date="2018-01" db="EMBL/GenBank/DDBJ databases">
        <title>Draft genome sequence of Sphaerisporangium sp. 7K107.</title>
        <authorList>
            <person name="Sahin N."/>
            <person name="Saygin H."/>
            <person name="Ay H."/>
        </authorList>
    </citation>
    <scope>NUCLEOTIDE SEQUENCE [LARGE SCALE GENOMIC DNA]</scope>
    <source>
        <strain evidence="2 3">7K107</strain>
    </source>
</reference>
<evidence type="ECO:0000313" key="2">
    <source>
        <dbReference type="EMBL" id="PZG39641.1"/>
    </source>
</evidence>
<name>A0A2W2FV26_9ACTN</name>
<comment type="caution">
    <text evidence="2">The sequence shown here is derived from an EMBL/GenBank/DDBJ whole genome shotgun (WGS) entry which is preliminary data.</text>
</comment>
<accession>A0A2W2FV26</accession>
<evidence type="ECO:0000313" key="3">
    <source>
        <dbReference type="Proteomes" id="UP000248544"/>
    </source>
</evidence>